<protein>
    <submittedName>
        <fullName evidence="1">Uncharacterized protein</fullName>
    </submittedName>
</protein>
<proteinExistence type="predicted"/>
<keyword evidence="2" id="KW-1185">Reference proteome</keyword>
<organism evidence="1 2">
    <name type="scientific">Rubellicoccus peritrichatus</name>
    <dbReference type="NCBI Taxonomy" id="3080537"/>
    <lineage>
        <taxon>Bacteria</taxon>
        <taxon>Pseudomonadati</taxon>
        <taxon>Verrucomicrobiota</taxon>
        <taxon>Opitutia</taxon>
        <taxon>Puniceicoccales</taxon>
        <taxon>Cerasicoccaceae</taxon>
        <taxon>Rubellicoccus</taxon>
    </lineage>
</organism>
<dbReference type="AlphaFoldDB" id="A0AAQ3QXD8"/>
<dbReference type="EMBL" id="CP136920">
    <property type="protein sequence ID" value="WOO43578.1"/>
    <property type="molecule type" value="Genomic_DNA"/>
</dbReference>
<evidence type="ECO:0000313" key="1">
    <source>
        <dbReference type="EMBL" id="WOO43578.1"/>
    </source>
</evidence>
<sequence length="319" mass="36521">MRALLPLLMFSFLILTACSKPREKTERITVSLDQESSVSNKEIDEFLNKAPTAIILEQGDNLADGGSALDIEAFNQLLQEGEGEVIAFLDTFDLGSDAEHALLFDSISAYLSQYLPADKLHWVDGLDERTPMTHYLRTRLFEEWNERAPDEVRAFLEQDPDYLFRMDLDKWLEVQLSVSNFQELTTWASQLGANYSNQDMGVQILAAWFDRDPAAAGAYLNELSPGLTRDSYVDYYSKSIARADPMVALDWAESIQDWDKKRSAIETSAHALMIQDEAAYQNWFHRLQDNEPQMAKEVSKLLTDLQKARYFQRQVPIDR</sequence>
<dbReference type="Proteomes" id="UP001304300">
    <property type="component" value="Chromosome"/>
</dbReference>
<reference evidence="1 2" key="1">
    <citation type="submission" date="2023-10" db="EMBL/GenBank/DDBJ databases">
        <title>Rubellicoccus peritrichatus gen. nov., sp. nov., isolated from an algae of coral reef tank.</title>
        <authorList>
            <person name="Luo J."/>
        </authorList>
    </citation>
    <scope>NUCLEOTIDE SEQUENCE [LARGE SCALE GENOMIC DNA]</scope>
    <source>
        <strain evidence="1 2">CR14</strain>
    </source>
</reference>
<evidence type="ECO:0000313" key="2">
    <source>
        <dbReference type="Proteomes" id="UP001304300"/>
    </source>
</evidence>
<dbReference type="KEGG" id="puo:RZN69_10810"/>
<gene>
    <name evidence="1" type="ORF">RZN69_10810</name>
</gene>
<dbReference type="RefSeq" id="WP_317836139.1">
    <property type="nucleotide sequence ID" value="NZ_CP136920.1"/>
</dbReference>
<name>A0AAQ3QXD8_9BACT</name>
<accession>A0AAQ3QXD8</accession>
<dbReference type="PROSITE" id="PS51257">
    <property type="entry name" value="PROKAR_LIPOPROTEIN"/>
    <property type="match status" value="1"/>
</dbReference>